<dbReference type="Proteomes" id="UP000789405">
    <property type="component" value="Unassembled WGS sequence"/>
</dbReference>
<sequence length="75" mass="8543">MPTEKEMILQDLLAVTPSIVIAKPRPYNKTQDLITQINLIYNQIMEAKTRSNPTGILVHAYYLEERLSTISPADK</sequence>
<name>A0A9N9NZP9_9GLOM</name>
<keyword evidence="2" id="KW-1185">Reference proteome</keyword>
<dbReference type="AlphaFoldDB" id="A0A9N9NZP9"/>
<gene>
    <name evidence="1" type="ORF">DERYTH_LOCUS19385</name>
</gene>
<reference evidence="1" key="1">
    <citation type="submission" date="2021-06" db="EMBL/GenBank/DDBJ databases">
        <authorList>
            <person name="Kallberg Y."/>
            <person name="Tangrot J."/>
            <person name="Rosling A."/>
        </authorList>
    </citation>
    <scope>NUCLEOTIDE SEQUENCE</scope>
    <source>
        <strain evidence="1">MA453B</strain>
    </source>
</reference>
<evidence type="ECO:0000313" key="2">
    <source>
        <dbReference type="Proteomes" id="UP000789405"/>
    </source>
</evidence>
<comment type="caution">
    <text evidence="1">The sequence shown here is derived from an EMBL/GenBank/DDBJ whole genome shotgun (WGS) entry which is preliminary data.</text>
</comment>
<proteinExistence type="predicted"/>
<protein>
    <submittedName>
        <fullName evidence="1">8064_t:CDS:1</fullName>
    </submittedName>
</protein>
<feature type="non-terminal residue" evidence="1">
    <location>
        <position position="75"/>
    </location>
</feature>
<accession>A0A9N9NZP9</accession>
<dbReference type="EMBL" id="CAJVPY010021147">
    <property type="protein sequence ID" value="CAG8778510.1"/>
    <property type="molecule type" value="Genomic_DNA"/>
</dbReference>
<evidence type="ECO:0000313" key="1">
    <source>
        <dbReference type="EMBL" id="CAG8778510.1"/>
    </source>
</evidence>
<organism evidence="1 2">
    <name type="scientific">Dentiscutata erythropus</name>
    <dbReference type="NCBI Taxonomy" id="1348616"/>
    <lineage>
        <taxon>Eukaryota</taxon>
        <taxon>Fungi</taxon>
        <taxon>Fungi incertae sedis</taxon>
        <taxon>Mucoromycota</taxon>
        <taxon>Glomeromycotina</taxon>
        <taxon>Glomeromycetes</taxon>
        <taxon>Diversisporales</taxon>
        <taxon>Gigasporaceae</taxon>
        <taxon>Dentiscutata</taxon>
    </lineage>
</organism>